<dbReference type="SUPFAM" id="SSF56176">
    <property type="entry name" value="FAD-binding/transporter-associated domain-like"/>
    <property type="match status" value="1"/>
</dbReference>
<dbReference type="EMBL" id="MU150346">
    <property type="protein sequence ID" value="KAF9458245.1"/>
    <property type="molecule type" value="Genomic_DNA"/>
</dbReference>
<keyword evidence="3" id="KW-0732">Signal</keyword>
<dbReference type="InterPro" id="IPR016166">
    <property type="entry name" value="FAD-bd_PCMH"/>
</dbReference>
<evidence type="ECO:0000313" key="6">
    <source>
        <dbReference type="Proteomes" id="UP000807353"/>
    </source>
</evidence>
<feature type="signal peptide" evidence="3">
    <location>
        <begin position="1"/>
        <end position="17"/>
    </location>
</feature>
<dbReference type="PANTHER" id="PTHR13878:SF91">
    <property type="entry name" value="FAD BINDING DOMAIN PROTEIN (AFU_ORTHOLOGUE AFUA_6G12070)-RELATED"/>
    <property type="match status" value="1"/>
</dbReference>
<evidence type="ECO:0000256" key="2">
    <source>
        <dbReference type="ARBA" id="ARBA00023002"/>
    </source>
</evidence>
<dbReference type="Proteomes" id="UP000807353">
    <property type="component" value="Unassembled WGS sequence"/>
</dbReference>
<dbReference type="GO" id="GO:0016491">
    <property type="term" value="F:oxidoreductase activity"/>
    <property type="evidence" value="ECO:0007669"/>
    <property type="project" value="UniProtKB-KW"/>
</dbReference>
<feature type="chain" id="PRO_5040352222" description="FAD-binding PCMH-type domain-containing protein" evidence="3">
    <location>
        <begin position="18"/>
        <end position="554"/>
    </location>
</feature>
<dbReference type="InterPro" id="IPR006094">
    <property type="entry name" value="Oxid_FAD_bind_N"/>
</dbReference>
<dbReference type="Gene3D" id="3.30.465.10">
    <property type="match status" value="1"/>
</dbReference>
<dbReference type="InterPro" id="IPR050432">
    <property type="entry name" value="FAD-linked_Oxidoreductases_BP"/>
</dbReference>
<comment type="similarity">
    <text evidence="1">Belongs to the oxygen-dependent FAD-linked oxidoreductase family.</text>
</comment>
<keyword evidence="2" id="KW-0560">Oxidoreductase</keyword>
<dbReference type="GO" id="GO:0071949">
    <property type="term" value="F:FAD binding"/>
    <property type="evidence" value="ECO:0007669"/>
    <property type="project" value="InterPro"/>
</dbReference>
<reference evidence="5" key="1">
    <citation type="submission" date="2020-11" db="EMBL/GenBank/DDBJ databases">
        <authorList>
            <consortium name="DOE Joint Genome Institute"/>
            <person name="Ahrendt S."/>
            <person name="Riley R."/>
            <person name="Andreopoulos W."/>
            <person name="Labutti K."/>
            <person name="Pangilinan J."/>
            <person name="Ruiz-Duenas F.J."/>
            <person name="Barrasa J.M."/>
            <person name="Sanchez-Garcia M."/>
            <person name="Camarero S."/>
            <person name="Miyauchi S."/>
            <person name="Serrano A."/>
            <person name="Linde D."/>
            <person name="Babiker R."/>
            <person name="Drula E."/>
            <person name="Ayuso-Fernandez I."/>
            <person name="Pacheco R."/>
            <person name="Padilla G."/>
            <person name="Ferreira P."/>
            <person name="Barriuso J."/>
            <person name="Kellner H."/>
            <person name="Castanera R."/>
            <person name="Alfaro M."/>
            <person name="Ramirez L."/>
            <person name="Pisabarro A.G."/>
            <person name="Kuo A."/>
            <person name="Tritt A."/>
            <person name="Lipzen A."/>
            <person name="He G."/>
            <person name="Yan M."/>
            <person name="Ng V."/>
            <person name="Cullen D."/>
            <person name="Martin F."/>
            <person name="Rosso M.-N."/>
            <person name="Henrissat B."/>
            <person name="Hibbett D."/>
            <person name="Martinez A.T."/>
            <person name="Grigoriev I.V."/>
        </authorList>
    </citation>
    <scope>NUCLEOTIDE SEQUENCE</scope>
    <source>
        <strain evidence="5">CBS 247.69</strain>
    </source>
</reference>
<keyword evidence="6" id="KW-1185">Reference proteome</keyword>
<proteinExistence type="inferred from homology"/>
<evidence type="ECO:0000256" key="1">
    <source>
        <dbReference type="ARBA" id="ARBA00005466"/>
    </source>
</evidence>
<sequence>MMKSLWLILPLIGLTLGVPSPSCRCLSGETCWPKASDFSELASQLSQPLLHPKPPGSACYPADNPSGNCSDVMESVHSGQWRSDQPGSMQAPFLETFVFPNGTIDACYVNTTLGFPCRQGSIPVIGVDAQSVRDVQTAIRFTSTHNLRLVIKNTGRINFSHDYLGRSTARGSFVLWTHNLKNITYDPSFVPSGAPSGKSYQALTVGAGVQWNEAYDAAKTHNRVIVGGAGLTVGAAGGWVMGGGHGVLAPRHGLGVDNVIEFEVVTADGTHLTVNAFKNTDLFWALRGGGGGTYAIVLLATYATHDLVPLTVITGLANFTSSAVAKSVITEFMKIHPSLADDGWGSYAVLSKDMLQYIFAAPNVTSIDASSILDPFFTFMRNATGGQGVQNDTTHYDSFYAWNIDVFGLNNGVGNDFEIGSRFIPRSLAEQDPEKVADIMLTFPNGVGINFIAGGAVSKVDPDSTGLHPDWRKAIGLVNFSEGWVDGDPASVIEAARKKIKEGLNILQGLGSSTYFNGLKVIKDKYDPTGLFLVAGGVGSEDWDDSLNCRRLVQ</sequence>
<evidence type="ECO:0000313" key="5">
    <source>
        <dbReference type="EMBL" id="KAF9458245.1"/>
    </source>
</evidence>
<comment type="caution">
    <text evidence="5">The sequence shown here is derived from an EMBL/GenBank/DDBJ whole genome shotgun (WGS) entry which is preliminary data.</text>
</comment>
<dbReference type="Pfam" id="PF01565">
    <property type="entry name" value="FAD_binding_4"/>
    <property type="match status" value="1"/>
</dbReference>
<evidence type="ECO:0000259" key="4">
    <source>
        <dbReference type="PROSITE" id="PS51387"/>
    </source>
</evidence>
<protein>
    <recommendedName>
        <fullName evidence="4">FAD-binding PCMH-type domain-containing protein</fullName>
    </recommendedName>
</protein>
<dbReference type="PROSITE" id="PS51387">
    <property type="entry name" value="FAD_PCMH"/>
    <property type="match status" value="1"/>
</dbReference>
<evidence type="ECO:0000256" key="3">
    <source>
        <dbReference type="SAM" id="SignalP"/>
    </source>
</evidence>
<dbReference type="InterPro" id="IPR036318">
    <property type="entry name" value="FAD-bd_PCMH-like_sf"/>
</dbReference>
<feature type="domain" description="FAD-binding PCMH-type" evidence="4">
    <location>
        <begin position="119"/>
        <end position="307"/>
    </location>
</feature>
<dbReference type="OrthoDB" id="9983560at2759"/>
<dbReference type="AlphaFoldDB" id="A0A9P6CDK3"/>
<organism evidence="5 6">
    <name type="scientific">Collybia nuda</name>
    <dbReference type="NCBI Taxonomy" id="64659"/>
    <lineage>
        <taxon>Eukaryota</taxon>
        <taxon>Fungi</taxon>
        <taxon>Dikarya</taxon>
        <taxon>Basidiomycota</taxon>
        <taxon>Agaricomycotina</taxon>
        <taxon>Agaricomycetes</taxon>
        <taxon>Agaricomycetidae</taxon>
        <taxon>Agaricales</taxon>
        <taxon>Tricholomatineae</taxon>
        <taxon>Clitocybaceae</taxon>
        <taxon>Collybia</taxon>
    </lineage>
</organism>
<name>A0A9P6CDK3_9AGAR</name>
<dbReference type="InterPro" id="IPR016169">
    <property type="entry name" value="FAD-bd_PCMH_sub2"/>
</dbReference>
<accession>A0A9P6CDK3</accession>
<gene>
    <name evidence="5" type="ORF">BDZ94DRAFT_1240156</name>
</gene>
<dbReference type="PANTHER" id="PTHR13878">
    <property type="entry name" value="GULONOLACTONE OXIDASE"/>
    <property type="match status" value="1"/>
</dbReference>